<sequence length="362" mass="42830">MCSRNIFYFIFNKYLIVACENFQILKKYSDEELGNSCYIKTLTLLFDGTKHSTLVYYLYSSSQQHQQLQQRRHNYQHQHINQQPFHFPSYGTFQPHENLKPHFDHHHLLRKLNHGLSKNNEDFDVQHFISDQTHSYNNFNNNHHNNNNNNNNNIHNFQNHKKNNVNKHEGSNISSATNKSPNKINNIHESHHATNVLSNNRTINVAADPQFNYFTYNHNLLYSNKVSQVNNYLNNFYPPLQNKNVNHYYNLKPPPLPRPRLYFSIFLRVRTTLSDCHIMHVYKSNVQHVYSLSLIQKKFQLEITKRSKLMLCNSYASHLYMDHCLAIGAEKAKYLIECGMKMLLTSLLFLQTVSNINVKKIF</sequence>
<dbReference type="RefSeq" id="XP_009014178.1">
    <property type="nucleotide sequence ID" value="XM_009015930.1"/>
</dbReference>
<dbReference type="EMBL" id="KB096183">
    <property type="protein sequence ID" value="ESO07567.1"/>
    <property type="molecule type" value="Genomic_DNA"/>
</dbReference>
<name>T1F2N2_HELRO</name>
<dbReference type="HOGENOM" id="CLU_765657_0_0_1"/>
<dbReference type="EnsemblMetazoa" id="HelroT170113">
    <property type="protein sequence ID" value="HelroP170113"/>
    <property type="gene ID" value="HelroG170113"/>
</dbReference>
<gene>
    <name evidence="3" type="primary">20203081</name>
    <name evidence="2" type="ORF">HELRODRAFT_170113</name>
</gene>
<dbReference type="EMBL" id="AMQM01003474">
    <property type="status" value="NOT_ANNOTATED_CDS"/>
    <property type="molecule type" value="Genomic_DNA"/>
</dbReference>
<organism evidence="3 4">
    <name type="scientific">Helobdella robusta</name>
    <name type="common">Californian leech</name>
    <dbReference type="NCBI Taxonomy" id="6412"/>
    <lineage>
        <taxon>Eukaryota</taxon>
        <taxon>Metazoa</taxon>
        <taxon>Spiralia</taxon>
        <taxon>Lophotrochozoa</taxon>
        <taxon>Annelida</taxon>
        <taxon>Clitellata</taxon>
        <taxon>Hirudinea</taxon>
        <taxon>Rhynchobdellida</taxon>
        <taxon>Glossiphoniidae</taxon>
        <taxon>Helobdella</taxon>
    </lineage>
</organism>
<proteinExistence type="predicted"/>
<dbReference type="GeneID" id="20203081"/>
<dbReference type="KEGG" id="hro:HELRODRAFT_170113"/>
<reference evidence="2 4" key="2">
    <citation type="journal article" date="2013" name="Nature">
        <title>Insights into bilaterian evolution from three spiralian genomes.</title>
        <authorList>
            <person name="Simakov O."/>
            <person name="Marletaz F."/>
            <person name="Cho S.J."/>
            <person name="Edsinger-Gonzales E."/>
            <person name="Havlak P."/>
            <person name="Hellsten U."/>
            <person name="Kuo D.H."/>
            <person name="Larsson T."/>
            <person name="Lv J."/>
            <person name="Arendt D."/>
            <person name="Savage R."/>
            <person name="Osoegawa K."/>
            <person name="de Jong P."/>
            <person name="Grimwood J."/>
            <person name="Chapman J.A."/>
            <person name="Shapiro H."/>
            <person name="Aerts A."/>
            <person name="Otillar R.P."/>
            <person name="Terry A.Y."/>
            <person name="Boore J.L."/>
            <person name="Grigoriev I.V."/>
            <person name="Lindberg D.R."/>
            <person name="Seaver E.C."/>
            <person name="Weisblat D.A."/>
            <person name="Putnam N.H."/>
            <person name="Rokhsar D.S."/>
        </authorList>
    </citation>
    <scope>NUCLEOTIDE SEQUENCE</scope>
</reference>
<feature type="region of interest" description="Disordered" evidence="1">
    <location>
        <begin position="140"/>
        <end position="179"/>
    </location>
</feature>
<accession>T1F2N2</accession>
<protein>
    <submittedName>
        <fullName evidence="2 3">Uncharacterized protein</fullName>
    </submittedName>
</protein>
<dbReference type="InParanoid" id="T1F2N2"/>
<evidence type="ECO:0000313" key="4">
    <source>
        <dbReference type="Proteomes" id="UP000015101"/>
    </source>
</evidence>
<reference evidence="3" key="3">
    <citation type="submission" date="2015-06" db="UniProtKB">
        <authorList>
            <consortium name="EnsemblMetazoa"/>
        </authorList>
    </citation>
    <scope>IDENTIFICATION</scope>
</reference>
<feature type="compositionally biased region" description="Low complexity" evidence="1">
    <location>
        <begin position="140"/>
        <end position="157"/>
    </location>
</feature>
<dbReference type="CTD" id="20203081"/>
<evidence type="ECO:0000313" key="3">
    <source>
        <dbReference type="EnsemblMetazoa" id="HelroP170113"/>
    </source>
</evidence>
<evidence type="ECO:0000256" key="1">
    <source>
        <dbReference type="SAM" id="MobiDB-lite"/>
    </source>
</evidence>
<reference evidence="4" key="1">
    <citation type="submission" date="2012-12" db="EMBL/GenBank/DDBJ databases">
        <authorList>
            <person name="Hellsten U."/>
            <person name="Grimwood J."/>
            <person name="Chapman J.A."/>
            <person name="Shapiro H."/>
            <person name="Aerts A."/>
            <person name="Otillar R.P."/>
            <person name="Terry A.Y."/>
            <person name="Boore J.L."/>
            <person name="Simakov O."/>
            <person name="Marletaz F."/>
            <person name="Cho S.-J."/>
            <person name="Edsinger-Gonzales E."/>
            <person name="Havlak P."/>
            <person name="Kuo D.-H."/>
            <person name="Larsson T."/>
            <person name="Lv J."/>
            <person name="Arendt D."/>
            <person name="Savage R."/>
            <person name="Osoegawa K."/>
            <person name="de Jong P."/>
            <person name="Lindberg D.R."/>
            <person name="Seaver E.C."/>
            <person name="Weisblat D.A."/>
            <person name="Putnam N.H."/>
            <person name="Grigoriev I.V."/>
            <person name="Rokhsar D.S."/>
        </authorList>
    </citation>
    <scope>NUCLEOTIDE SEQUENCE</scope>
</reference>
<dbReference type="Proteomes" id="UP000015101">
    <property type="component" value="Unassembled WGS sequence"/>
</dbReference>
<keyword evidence="4" id="KW-1185">Reference proteome</keyword>
<dbReference type="AlphaFoldDB" id="T1F2N2"/>
<evidence type="ECO:0000313" key="2">
    <source>
        <dbReference type="EMBL" id="ESO07567.1"/>
    </source>
</evidence>